<reference evidence="1 2" key="1">
    <citation type="submission" date="2016-03" db="EMBL/GenBank/DDBJ databases">
        <title>Draft genome sequence of Flavobacterium fryxellicola DSM 16209.</title>
        <authorList>
            <person name="Shin S.-K."/>
            <person name="Yi H."/>
        </authorList>
    </citation>
    <scope>NUCLEOTIDE SEQUENCE [LARGE SCALE GENOMIC DNA]</scope>
    <source>
        <strain evidence="1 2">DSM 16209</strain>
    </source>
</reference>
<gene>
    <name evidence="1" type="ORF">FBFR_12645</name>
</gene>
<evidence type="ECO:0000313" key="2">
    <source>
        <dbReference type="Proteomes" id="UP000077164"/>
    </source>
</evidence>
<protein>
    <submittedName>
        <fullName evidence="1">Uncharacterized protein</fullName>
    </submittedName>
</protein>
<evidence type="ECO:0000313" key="1">
    <source>
        <dbReference type="EMBL" id="OAB26882.1"/>
    </source>
</evidence>
<accession>A0A167VZK0</accession>
<organism evidence="1 2">
    <name type="scientific">Flavobacterium fryxellicola</name>
    <dbReference type="NCBI Taxonomy" id="249352"/>
    <lineage>
        <taxon>Bacteria</taxon>
        <taxon>Pseudomonadati</taxon>
        <taxon>Bacteroidota</taxon>
        <taxon>Flavobacteriia</taxon>
        <taxon>Flavobacteriales</taxon>
        <taxon>Flavobacteriaceae</taxon>
        <taxon>Flavobacterium</taxon>
    </lineage>
</organism>
<dbReference type="AlphaFoldDB" id="A0A167VZK0"/>
<keyword evidence="2" id="KW-1185">Reference proteome</keyword>
<proteinExistence type="predicted"/>
<dbReference type="EMBL" id="LVJE01000022">
    <property type="protein sequence ID" value="OAB26882.1"/>
    <property type="molecule type" value="Genomic_DNA"/>
</dbReference>
<name>A0A167VZK0_9FLAO</name>
<comment type="caution">
    <text evidence="1">The sequence shown here is derived from an EMBL/GenBank/DDBJ whole genome shotgun (WGS) entry which is preliminary data.</text>
</comment>
<sequence length="66" mass="7807">MYFAFHKKVFDSIRFSTYLKDMVAKKMLVLFREQLKAETYTSIPRLNCIIITMPLAGLTNITMVKW</sequence>
<dbReference type="Proteomes" id="UP000077164">
    <property type="component" value="Unassembled WGS sequence"/>
</dbReference>